<dbReference type="Proteomes" id="UP001634394">
    <property type="component" value="Unassembled WGS sequence"/>
</dbReference>
<sequence>MNVTAMHLRKVLHYNAQLRAGLLRLNSNRDLGSTWSCRHRFYSSRNTSDVAGETSGVDSAQVSVDLPLQARVVICGGGVTGTSVAYHLAERGWNDVVLLEQGLRLACGTTWHAAGLVSILKADVAMSKLVRYSRSLYKQFEAEGKSEGSGVGWKTCGSLDLARTKDRMIELKRKKDKAIALDEECHMLLPKDIKNQCPWIKYDDLQGGMWRPHDGVVSPNELTETFARKAKEKGVKIFTGVQVKKVLNEENKVSQVETSCGPIKCEYFINCAGQWARELGKKSEPKVRVPLHSCEHFYLVTQPIENMDQMLPVIRDFDGNIYLREWSGGILAGGFEPPSHGGKPVFYNGIPDKFEFQLLHEDWDHFQILLEEILFRMPILKDVQIRQLVNGPESFTPDKFCIIGESAEVQNYFVAAGMHSNGITNAGGVGKYLTEWIIDGMPSLDLWSSDIQRFVPYHNNRKFLRDRAKETIGFYHLTYPQEQWQSGRSLRTSPIHTQLKVAGASFGETNAYERATWFNPTSADEYVDVTKQMRGTFGKPAWFECVRDEYWACKERVALIDMSSFTKLEIKSQGPEALNFLQYVCSNNINEEEGTVIHTGMHNSRGGFENDCSIVPLQDNTFFMIAPTNQQTKCLAWLNKHMPKDGSVQVRDVTSMYSGLNVIGPHAEQLLSDVSDKPIDQVKFKPMTCKVIDVGYVSNVYAMRVTHAGEDGFVLYIPSEYALHVYEVLMKAGKDYGIRNAGYYSLRHLRIEKLFAYWGQDLTSHVTPFEAGREFRVDFTKNFIGKEALLKQRDEGISKKFAQFLLEDFNLENEVCWPYGNEPIFRNGKYVGMTTSSGYGFTLDKFVCLGYVHHMNENGEPKVTKHINEYIMDRNAKYEISIAGKKYLAKVGIYTPRMAYKSFQKPIFIPTPQKI</sequence>
<dbReference type="Gene3D" id="3.30.9.10">
    <property type="entry name" value="D-Amino Acid Oxidase, subunit A, domain 2"/>
    <property type="match status" value="1"/>
</dbReference>
<dbReference type="Pfam" id="PF08669">
    <property type="entry name" value="GCV_T_C"/>
    <property type="match status" value="1"/>
</dbReference>
<dbReference type="InterPro" id="IPR029043">
    <property type="entry name" value="GcvT/YgfZ_C"/>
</dbReference>
<dbReference type="InterPro" id="IPR032503">
    <property type="entry name" value="FAO_M"/>
</dbReference>
<dbReference type="InterPro" id="IPR028896">
    <property type="entry name" value="GcvT/YgfZ/DmdA"/>
</dbReference>
<dbReference type="FunFam" id="3.30.70.1400:FF:000003">
    <property type="entry name" value="Pyruvate dehydrogenase phosphatase regulatory subunit"/>
    <property type="match status" value="1"/>
</dbReference>
<dbReference type="SUPFAM" id="SSF51905">
    <property type="entry name" value="FAD/NAD(P)-binding domain"/>
    <property type="match status" value="1"/>
</dbReference>
<keyword evidence="4" id="KW-1185">Reference proteome</keyword>
<dbReference type="Gene3D" id="3.30.70.1400">
    <property type="entry name" value="Aminomethyltransferase beta-barrel domains"/>
    <property type="match status" value="1"/>
</dbReference>
<dbReference type="Pfam" id="PF16350">
    <property type="entry name" value="FAO_M"/>
    <property type="match status" value="1"/>
</dbReference>
<dbReference type="Pfam" id="PF01266">
    <property type="entry name" value="DAO"/>
    <property type="match status" value="1"/>
</dbReference>
<dbReference type="PROSITE" id="PS50206">
    <property type="entry name" value="RHODANESE_3"/>
    <property type="match status" value="1"/>
</dbReference>
<dbReference type="Gene3D" id="2.40.30.110">
    <property type="entry name" value="Aminomethyltransferase beta-barrel domains"/>
    <property type="match status" value="1"/>
</dbReference>
<dbReference type="EMBL" id="JBJQND010000012">
    <property type="protein sequence ID" value="KAL3858917.1"/>
    <property type="molecule type" value="Genomic_DNA"/>
</dbReference>
<gene>
    <name evidence="3" type="ORF">ACJMK2_009166</name>
</gene>
<dbReference type="InterPro" id="IPR006222">
    <property type="entry name" value="GCVT_N"/>
</dbReference>
<dbReference type="PANTHER" id="PTHR43757">
    <property type="entry name" value="AMINOMETHYLTRANSFERASE"/>
    <property type="match status" value="1"/>
</dbReference>
<accession>A0ABD3VBG2</accession>
<dbReference type="InterPro" id="IPR036188">
    <property type="entry name" value="FAD/NAD-bd_sf"/>
</dbReference>
<proteinExistence type="inferred from homology"/>
<evidence type="ECO:0000259" key="2">
    <source>
        <dbReference type="PROSITE" id="PS50206"/>
    </source>
</evidence>
<evidence type="ECO:0000313" key="3">
    <source>
        <dbReference type="EMBL" id="KAL3858917.1"/>
    </source>
</evidence>
<protein>
    <recommendedName>
        <fullName evidence="2">Rhodanese domain-containing protein</fullName>
    </recommendedName>
</protein>
<dbReference type="Gene3D" id="3.50.50.60">
    <property type="entry name" value="FAD/NAD(P)-binding domain"/>
    <property type="match status" value="1"/>
</dbReference>
<comment type="similarity">
    <text evidence="1">Belongs to the GcvT family.</text>
</comment>
<evidence type="ECO:0000256" key="1">
    <source>
        <dbReference type="ARBA" id="ARBA00008609"/>
    </source>
</evidence>
<organism evidence="3 4">
    <name type="scientific">Sinanodonta woodiana</name>
    <name type="common">Chinese pond mussel</name>
    <name type="synonym">Anodonta woodiana</name>
    <dbReference type="NCBI Taxonomy" id="1069815"/>
    <lineage>
        <taxon>Eukaryota</taxon>
        <taxon>Metazoa</taxon>
        <taxon>Spiralia</taxon>
        <taxon>Lophotrochozoa</taxon>
        <taxon>Mollusca</taxon>
        <taxon>Bivalvia</taxon>
        <taxon>Autobranchia</taxon>
        <taxon>Heteroconchia</taxon>
        <taxon>Palaeoheterodonta</taxon>
        <taxon>Unionida</taxon>
        <taxon>Unionoidea</taxon>
        <taxon>Unionidae</taxon>
        <taxon>Unioninae</taxon>
        <taxon>Sinanodonta</taxon>
    </lineage>
</organism>
<dbReference type="PANTHER" id="PTHR43757:SF15">
    <property type="entry name" value="PYRUVATE DEHYDROGENASE PHOSPHATASE REGULATORY SUBUNIT, MITOCHONDRIAL-LIKE"/>
    <property type="match status" value="1"/>
</dbReference>
<dbReference type="Gene3D" id="3.30.1360.120">
    <property type="entry name" value="Probable tRNA modification gtpase trme, domain 1"/>
    <property type="match status" value="1"/>
</dbReference>
<dbReference type="AlphaFoldDB" id="A0ABD3VBG2"/>
<dbReference type="InterPro" id="IPR001763">
    <property type="entry name" value="Rhodanese-like_dom"/>
</dbReference>
<dbReference type="SUPFAM" id="SSF103025">
    <property type="entry name" value="Folate-binding domain"/>
    <property type="match status" value="1"/>
</dbReference>
<evidence type="ECO:0000313" key="4">
    <source>
        <dbReference type="Proteomes" id="UP001634394"/>
    </source>
</evidence>
<dbReference type="Pfam" id="PF01571">
    <property type="entry name" value="GCV_T"/>
    <property type="match status" value="1"/>
</dbReference>
<dbReference type="InterPro" id="IPR013977">
    <property type="entry name" value="GcvT_C"/>
</dbReference>
<dbReference type="SUPFAM" id="SSF54373">
    <property type="entry name" value="FAD-linked reductases, C-terminal domain"/>
    <property type="match status" value="1"/>
</dbReference>
<dbReference type="InterPro" id="IPR006076">
    <property type="entry name" value="FAD-dep_OxRdtase"/>
</dbReference>
<comment type="caution">
    <text evidence="3">The sequence shown here is derived from an EMBL/GenBank/DDBJ whole genome shotgun (WGS) entry which is preliminary data.</text>
</comment>
<dbReference type="InterPro" id="IPR027266">
    <property type="entry name" value="TrmE/GcvT-like"/>
</dbReference>
<feature type="domain" description="Rhodanese" evidence="2">
    <location>
        <begin position="72"/>
        <end position="120"/>
    </location>
</feature>
<reference evidence="3 4" key="1">
    <citation type="submission" date="2024-11" db="EMBL/GenBank/DDBJ databases">
        <title>Chromosome-level genome assembly of the freshwater bivalve Anodonta woodiana.</title>
        <authorList>
            <person name="Chen X."/>
        </authorList>
    </citation>
    <scope>NUCLEOTIDE SEQUENCE [LARGE SCALE GENOMIC DNA]</scope>
    <source>
        <strain evidence="3">MN2024</strain>
        <tissue evidence="3">Gills</tissue>
    </source>
</reference>
<name>A0ABD3VBG2_SINWO</name>
<dbReference type="SUPFAM" id="SSF101790">
    <property type="entry name" value="Aminomethyltransferase beta-barrel domain"/>
    <property type="match status" value="1"/>
</dbReference>